<reference evidence="2 3" key="1">
    <citation type="journal article" date="2015" name="Genome Announc.">
        <title>Complete Genome Sequence of Polypropylene Glycol- and Polyethylene Glycol-Degrading Sphingopyxis macrogoltabida Strain EY-1.</title>
        <authorList>
            <person name="Ohtsubo Y."/>
            <person name="Nagata Y."/>
            <person name="Numata M."/>
            <person name="Tsuchikane K."/>
            <person name="Hosoyama A."/>
            <person name="Yamazoe A."/>
            <person name="Tsuda M."/>
            <person name="Fujita N."/>
            <person name="Kawai F."/>
        </authorList>
    </citation>
    <scope>NUCLEOTIDE SEQUENCE [LARGE SCALE GENOMIC DNA]</scope>
    <source>
        <strain evidence="2 3">EY-1</strain>
    </source>
</reference>
<evidence type="ECO:0000313" key="2">
    <source>
        <dbReference type="EMBL" id="ALH80597.1"/>
    </source>
</evidence>
<sequence>MHAPTTSRPATKKSRKAFWLKQLHMWHWMSSAISLIGLLLFAITGFTLNHAADIEASPVVTEKAGQLPPPLLRQLASADPADGKAPLPKPVAAWVEDNFPVRASAEAEWSADEVYLPAPRPGGDAWVAIDRASGAVTSEITSRGWISYLNDLHKGRNSGGAWSLFIDIFAGACLIFAITGLFLLWLHSAKRKSTWPLVGAGIAIPAAIAVIFIH</sequence>
<dbReference type="PANTHER" id="PTHR40115:SF1">
    <property type="entry name" value="INNER MEMBRANE PROTEIN WITH PEPSY TM HELIX"/>
    <property type="match status" value="1"/>
</dbReference>
<proteinExistence type="predicted"/>
<dbReference type="RefSeq" id="WP_054587927.1">
    <property type="nucleotide sequence ID" value="NZ_CP012700.1"/>
</dbReference>
<evidence type="ECO:0000313" key="3">
    <source>
        <dbReference type="Proteomes" id="UP000058074"/>
    </source>
</evidence>
<name>A0A0N9UBF2_SPHMC</name>
<dbReference type="Pfam" id="PF16357">
    <property type="entry name" value="PepSY_TM_like_2"/>
    <property type="match status" value="1"/>
</dbReference>
<dbReference type="OrthoDB" id="27171at2"/>
<evidence type="ECO:0000256" key="1">
    <source>
        <dbReference type="SAM" id="Phobius"/>
    </source>
</evidence>
<dbReference type="KEGG" id="smag:AN936_09515"/>
<keyword evidence="1" id="KW-1133">Transmembrane helix</keyword>
<dbReference type="PANTHER" id="PTHR40115">
    <property type="entry name" value="INNER MEMBRANE PROTEIN WITH PEPSY TM HELIX"/>
    <property type="match status" value="1"/>
</dbReference>
<feature type="transmembrane region" description="Helical" evidence="1">
    <location>
        <begin position="161"/>
        <end position="186"/>
    </location>
</feature>
<keyword evidence="1" id="KW-0812">Transmembrane</keyword>
<evidence type="ECO:0008006" key="4">
    <source>
        <dbReference type="Google" id="ProtNLM"/>
    </source>
</evidence>
<feature type="transmembrane region" description="Helical" evidence="1">
    <location>
        <begin position="193"/>
        <end position="213"/>
    </location>
</feature>
<gene>
    <name evidence="2" type="ORF">AN936_09515</name>
</gene>
<dbReference type="PATRIC" id="fig|33050.5.peg.1969"/>
<dbReference type="InterPro" id="IPR032307">
    <property type="entry name" value="PepSY_TM-like_2"/>
</dbReference>
<dbReference type="EMBL" id="CP012700">
    <property type="protein sequence ID" value="ALH80597.1"/>
    <property type="molecule type" value="Genomic_DNA"/>
</dbReference>
<organism evidence="2 3">
    <name type="scientific">Sphingopyxis macrogoltabida</name>
    <name type="common">Sphingomonas macrogoltabidus</name>
    <dbReference type="NCBI Taxonomy" id="33050"/>
    <lineage>
        <taxon>Bacteria</taxon>
        <taxon>Pseudomonadati</taxon>
        <taxon>Pseudomonadota</taxon>
        <taxon>Alphaproteobacteria</taxon>
        <taxon>Sphingomonadales</taxon>
        <taxon>Sphingomonadaceae</taxon>
        <taxon>Sphingopyxis</taxon>
    </lineage>
</organism>
<protein>
    <recommendedName>
        <fullName evidence="4">PepSY-associated TM helix domain-containing protein</fullName>
    </recommendedName>
</protein>
<dbReference type="AlphaFoldDB" id="A0A0N9UBF2"/>
<accession>A0A0N9UBF2</accession>
<dbReference type="Proteomes" id="UP000058074">
    <property type="component" value="Chromosome"/>
</dbReference>
<keyword evidence="1" id="KW-0472">Membrane</keyword>